<dbReference type="Proteomes" id="UP001302978">
    <property type="component" value="Chromosome"/>
</dbReference>
<accession>A0AA96UZN7</accession>
<feature type="transmembrane region" description="Helical" evidence="1">
    <location>
        <begin position="46"/>
        <end position="68"/>
    </location>
</feature>
<keyword evidence="3" id="KW-1185">Reference proteome</keyword>
<proteinExistence type="predicted"/>
<sequence length="138" mass="15390">MFQSEKVNEFKIPPPQVEIPVAKRRELRLGGFFPIRNEKYKTVMTFNCFSALAKCLLTPVFCFQLPAAPARLQLSFNVAACNQVCVAAATFWFLFPLLPLGFCFRRYPQVSVSACNQVCAAAAGSSPPPRDPHNFSKI</sequence>
<reference evidence="2 3" key="1">
    <citation type="submission" date="2023-07" db="EMBL/GenBank/DDBJ databases">
        <title>Closed genoem sequence of Methanomicrococcus sp. Hf6.</title>
        <authorList>
            <person name="Poehlein A."/>
            <person name="Protasov E."/>
            <person name="Platt K."/>
            <person name="Reeh H."/>
            <person name="Daniel R."/>
            <person name="Brune A."/>
        </authorList>
    </citation>
    <scope>NUCLEOTIDE SEQUENCE [LARGE SCALE GENOMIC DNA]</scope>
    <source>
        <strain evidence="2 3">Hf6</strain>
    </source>
</reference>
<keyword evidence="1" id="KW-0812">Transmembrane</keyword>
<protein>
    <submittedName>
        <fullName evidence="2">Uncharacterized protein</fullName>
    </submittedName>
</protein>
<evidence type="ECO:0000256" key="1">
    <source>
        <dbReference type="SAM" id="Phobius"/>
    </source>
</evidence>
<dbReference type="AlphaFoldDB" id="A0AA96UZN7"/>
<dbReference type="KEGG" id="mehf:MmiHf6_09450"/>
<keyword evidence="1" id="KW-1133">Transmembrane helix</keyword>
<feature type="transmembrane region" description="Helical" evidence="1">
    <location>
        <begin position="74"/>
        <end position="98"/>
    </location>
</feature>
<name>A0AA96UZN7_9EURY</name>
<organism evidence="2 3">
    <name type="scientific">Methanimicrococcus hongohii</name>
    <dbReference type="NCBI Taxonomy" id="3028295"/>
    <lineage>
        <taxon>Archaea</taxon>
        <taxon>Methanobacteriati</taxon>
        <taxon>Methanobacteriota</taxon>
        <taxon>Stenosarchaea group</taxon>
        <taxon>Methanomicrobia</taxon>
        <taxon>Methanosarcinales</taxon>
        <taxon>Methanosarcinaceae</taxon>
        <taxon>Methanimicrococcus</taxon>
    </lineage>
</organism>
<gene>
    <name evidence="2" type="ORF">MmiHf6_09450</name>
</gene>
<keyword evidence="1" id="KW-0472">Membrane</keyword>
<evidence type="ECO:0000313" key="3">
    <source>
        <dbReference type="Proteomes" id="UP001302978"/>
    </source>
</evidence>
<evidence type="ECO:0000313" key="2">
    <source>
        <dbReference type="EMBL" id="WNY23636.1"/>
    </source>
</evidence>
<dbReference type="EMBL" id="CP131059">
    <property type="protein sequence ID" value="WNY23636.1"/>
    <property type="molecule type" value="Genomic_DNA"/>
</dbReference>